<dbReference type="InterPro" id="IPR001881">
    <property type="entry name" value="EGF-like_Ca-bd_dom"/>
</dbReference>
<dbReference type="AlphaFoldDB" id="A0A8X6M2N1"/>
<dbReference type="EMBL" id="BMAO01039121">
    <property type="protein sequence ID" value="GFR29049.1"/>
    <property type="molecule type" value="Genomic_DNA"/>
</dbReference>
<evidence type="ECO:0000313" key="8">
    <source>
        <dbReference type="EMBL" id="GFR29049.1"/>
    </source>
</evidence>
<evidence type="ECO:0000256" key="4">
    <source>
        <dbReference type="ARBA" id="ARBA00023157"/>
    </source>
</evidence>
<proteinExistence type="predicted"/>
<gene>
    <name evidence="8" type="ORF">TNCT_23431</name>
</gene>
<dbReference type="SMART" id="SM00181">
    <property type="entry name" value="EGF"/>
    <property type="match status" value="1"/>
</dbReference>
<dbReference type="SUPFAM" id="SSF57196">
    <property type="entry name" value="EGF/Laminin"/>
    <property type="match status" value="1"/>
</dbReference>
<keyword evidence="4 6" id="KW-1015">Disulfide bond</keyword>
<comment type="caution">
    <text evidence="8">The sequence shown here is derived from an EMBL/GenBank/DDBJ whole genome shotgun (WGS) entry which is preliminary data.</text>
</comment>
<dbReference type="PROSITE" id="PS50026">
    <property type="entry name" value="EGF_3"/>
    <property type="match status" value="2"/>
</dbReference>
<feature type="domain" description="EGF-like" evidence="7">
    <location>
        <begin position="1"/>
        <end position="20"/>
    </location>
</feature>
<keyword evidence="2" id="KW-0732">Signal</keyword>
<evidence type="ECO:0000256" key="5">
    <source>
        <dbReference type="ARBA" id="ARBA00023180"/>
    </source>
</evidence>
<feature type="domain" description="EGF-like" evidence="7">
    <location>
        <begin position="23"/>
        <end position="59"/>
    </location>
</feature>
<dbReference type="Pfam" id="PF00008">
    <property type="entry name" value="EGF"/>
    <property type="match status" value="1"/>
</dbReference>
<dbReference type="Gene3D" id="2.10.25.10">
    <property type="entry name" value="Laminin"/>
    <property type="match status" value="1"/>
</dbReference>
<dbReference type="Proteomes" id="UP000887116">
    <property type="component" value="Unassembled WGS sequence"/>
</dbReference>
<keyword evidence="1 6" id="KW-0245">EGF-like domain</keyword>
<name>A0A8X6M2N1_TRICU</name>
<dbReference type="PANTHER" id="PTHR12916:SF9">
    <property type="entry name" value="NEUROGENIC LOCUS NOTCH HOMOLOG PROTEIN 1-RELATED"/>
    <property type="match status" value="1"/>
</dbReference>
<evidence type="ECO:0000256" key="2">
    <source>
        <dbReference type="ARBA" id="ARBA00022729"/>
    </source>
</evidence>
<feature type="disulfide bond" evidence="6">
    <location>
        <begin position="10"/>
        <end position="19"/>
    </location>
</feature>
<keyword evidence="5" id="KW-0325">Glycoprotein</keyword>
<reference evidence="8" key="1">
    <citation type="submission" date="2020-07" db="EMBL/GenBank/DDBJ databases">
        <title>Multicomponent nature underlies the extraordinary mechanical properties of spider dragline silk.</title>
        <authorList>
            <person name="Kono N."/>
            <person name="Nakamura H."/>
            <person name="Mori M."/>
            <person name="Yoshida Y."/>
            <person name="Ohtoshi R."/>
            <person name="Malay A.D."/>
            <person name="Moran D.A.P."/>
            <person name="Tomita M."/>
            <person name="Numata K."/>
            <person name="Arakawa K."/>
        </authorList>
    </citation>
    <scope>NUCLEOTIDE SEQUENCE</scope>
</reference>
<keyword evidence="3" id="KW-0677">Repeat</keyword>
<dbReference type="GO" id="GO:0005509">
    <property type="term" value="F:calcium ion binding"/>
    <property type="evidence" value="ECO:0007669"/>
    <property type="project" value="InterPro"/>
</dbReference>
<dbReference type="PROSITE" id="PS01186">
    <property type="entry name" value="EGF_2"/>
    <property type="match status" value="2"/>
</dbReference>
<sequence length="94" mass="10000">MSDNSFLCKCPTPYSGIICEKEPVDPCSQNPCLNGGQCIVSGDSFLCKCPTPYSGITCEKVECNCGPYGLCTFESGKKTCTCSPYTVEINGTCV</sequence>
<dbReference type="CDD" id="cd00054">
    <property type="entry name" value="EGF_CA"/>
    <property type="match status" value="1"/>
</dbReference>
<evidence type="ECO:0000256" key="3">
    <source>
        <dbReference type="ARBA" id="ARBA00022737"/>
    </source>
</evidence>
<protein>
    <recommendedName>
        <fullName evidence="7">EGF-like domain-containing protein</fullName>
    </recommendedName>
</protein>
<dbReference type="SMART" id="SM00179">
    <property type="entry name" value="EGF_CA"/>
    <property type="match status" value="1"/>
</dbReference>
<dbReference type="OrthoDB" id="6430434at2759"/>
<evidence type="ECO:0000313" key="9">
    <source>
        <dbReference type="Proteomes" id="UP000887116"/>
    </source>
</evidence>
<evidence type="ECO:0000256" key="6">
    <source>
        <dbReference type="PROSITE-ProRule" id="PRU00076"/>
    </source>
</evidence>
<feature type="disulfide bond" evidence="6">
    <location>
        <begin position="49"/>
        <end position="58"/>
    </location>
</feature>
<evidence type="ECO:0000259" key="7">
    <source>
        <dbReference type="PROSITE" id="PS50026"/>
    </source>
</evidence>
<dbReference type="GO" id="GO:0007219">
    <property type="term" value="P:Notch signaling pathway"/>
    <property type="evidence" value="ECO:0007669"/>
    <property type="project" value="TreeGrafter"/>
</dbReference>
<dbReference type="FunFam" id="2.10.25.10:FF:000057">
    <property type="entry name" value="protocadherin Fat 1 isoform X2"/>
    <property type="match status" value="1"/>
</dbReference>
<comment type="caution">
    <text evidence="6">Lacks conserved residue(s) required for the propagation of feature annotation.</text>
</comment>
<dbReference type="PANTHER" id="PTHR12916">
    <property type="entry name" value="CYTOCHROME C OXIDASE POLYPEPTIDE VIC-2"/>
    <property type="match status" value="1"/>
</dbReference>
<accession>A0A8X6M2N1</accession>
<dbReference type="PROSITE" id="PS00022">
    <property type="entry name" value="EGF_1"/>
    <property type="match status" value="2"/>
</dbReference>
<dbReference type="InterPro" id="IPR000742">
    <property type="entry name" value="EGF"/>
</dbReference>
<organism evidence="8 9">
    <name type="scientific">Trichonephila clavata</name>
    <name type="common">Joro spider</name>
    <name type="synonym">Nephila clavata</name>
    <dbReference type="NCBI Taxonomy" id="2740835"/>
    <lineage>
        <taxon>Eukaryota</taxon>
        <taxon>Metazoa</taxon>
        <taxon>Ecdysozoa</taxon>
        <taxon>Arthropoda</taxon>
        <taxon>Chelicerata</taxon>
        <taxon>Arachnida</taxon>
        <taxon>Araneae</taxon>
        <taxon>Araneomorphae</taxon>
        <taxon>Entelegynae</taxon>
        <taxon>Araneoidea</taxon>
        <taxon>Nephilidae</taxon>
        <taxon>Trichonephila</taxon>
    </lineage>
</organism>
<dbReference type="GO" id="GO:0005112">
    <property type="term" value="F:Notch binding"/>
    <property type="evidence" value="ECO:0007669"/>
    <property type="project" value="TreeGrafter"/>
</dbReference>
<feature type="non-terminal residue" evidence="8">
    <location>
        <position position="94"/>
    </location>
</feature>
<evidence type="ECO:0000256" key="1">
    <source>
        <dbReference type="ARBA" id="ARBA00022536"/>
    </source>
</evidence>
<keyword evidence="9" id="KW-1185">Reference proteome</keyword>